<name>A0ABD1LCS3_9FABA</name>
<organism evidence="1 2">
    <name type="scientific">Flemingia macrophylla</name>
    <dbReference type="NCBI Taxonomy" id="520843"/>
    <lineage>
        <taxon>Eukaryota</taxon>
        <taxon>Viridiplantae</taxon>
        <taxon>Streptophyta</taxon>
        <taxon>Embryophyta</taxon>
        <taxon>Tracheophyta</taxon>
        <taxon>Spermatophyta</taxon>
        <taxon>Magnoliopsida</taxon>
        <taxon>eudicotyledons</taxon>
        <taxon>Gunneridae</taxon>
        <taxon>Pentapetalae</taxon>
        <taxon>rosids</taxon>
        <taxon>fabids</taxon>
        <taxon>Fabales</taxon>
        <taxon>Fabaceae</taxon>
        <taxon>Papilionoideae</taxon>
        <taxon>50 kb inversion clade</taxon>
        <taxon>NPAAA clade</taxon>
        <taxon>indigoferoid/millettioid clade</taxon>
        <taxon>Phaseoleae</taxon>
        <taxon>Flemingia</taxon>
    </lineage>
</organism>
<accession>A0ABD1LCS3</accession>
<evidence type="ECO:0000313" key="2">
    <source>
        <dbReference type="Proteomes" id="UP001603857"/>
    </source>
</evidence>
<comment type="caution">
    <text evidence="1">The sequence shown here is derived from an EMBL/GenBank/DDBJ whole genome shotgun (WGS) entry which is preliminary data.</text>
</comment>
<gene>
    <name evidence="1" type="ORF">Fmac_030295</name>
</gene>
<dbReference type="EMBL" id="JBGMDY010000010">
    <property type="protein sequence ID" value="KAL2321326.1"/>
    <property type="molecule type" value="Genomic_DNA"/>
</dbReference>
<keyword evidence="2" id="KW-1185">Reference proteome</keyword>
<sequence>MKTKRVTRQVFSFSKLLQVNLNSSSADFSLLILTMIKSVEAQSQKIRVKNYNVLYYLNGIDSNGYQVSTSTNSKNKS</sequence>
<evidence type="ECO:0000313" key="1">
    <source>
        <dbReference type="EMBL" id="KAL2321326.1"/>
    </source>
</evidence>
<dbReference type="AlphaFoldDB" id="A0ABD1LCS3"/>
<dbReference type="Proteomes" id="UP001603857">
    <property type="component" value="Unassembled WGS sequence"/>
</dbReference>
<proteinExistence type="predicted"/>
<reference evidence="1 2" key="1">
    <citation type="submission" date="2024-08" db="EMBL/GenBank/DDBJ databases">
        <title>Insights into the chromosomal genome structure of Flemingia macrophylla.</title>
        <authorList>
            <person name="Ding Y."/>
            <person name="Zhao Y."/>
            <person name="Bi W."/>
            <person name="Wu M."/>
            <person name="Zhao G."/>
            <person name="Gong Y."/>
            <person name="Li W."/>
            <person name="Zhang P."/>
        </authorList>
    </citation>
    <scope>NUCLEOTIDE SEQUENCE [LARGE SCALE GENOMIC DNA]</scope>
    <source>
        <strain evidence="1">DYQJB</strain>
        <tissue evidence="1">Leaf</tissue>
    </source>
</reference>
<protein>
    <submittedName>
        <fullName evidence="1">Uncharacterized protein</fullName>
    </submittedName>
</protein>